<protein>
    <submittedName>
        <fullName evidence="1">Uncharacterized protein</fullName>
    </submittedName>
</protein>
<accession>A0AAV4CET4</accession>
<name>A0AAV4CET4_9GAST</name>
<dbReference type="Proteomes" id="UP000735302">
    <property type="component" value="Unassembled WGS sequence"/>
</dbReference>
<proteinExistence type="predicted"/>
<sequence length="173" mass="19057">MLVAWMADNDSEDWPMGIKFVQFQSSTFRGIKCSLNSATFGCEGRVGLNTSSLPVEMIARMGTEEDLLAVTPIRRSCVLCRKPQSHTTHQRNQNAPSCSSDAQTLQAGRICRSQLKSSIVIVKSIDDTAFHSATAAMVKRSRLDLRASKHGDDVAVPVPLLDRRRGDTDIHNI</sequence>
<dbReference type="AlphaFoldDB" id="A0AAV4CET4"/>
<dbReference type="EMBL" id="BLXT01006218">
    <property type="protein sequence ID" value="GFO30072.1"/>
    <property type="molecule type" value="Genomic_DNA"/>
</dbReference>
<gene>
    <name evidence="1" type="ORF">PoB_005657700</name>
</gene>
<evidence type="ECO:0000313" key="1">
    <source>
        <dbReference type="EMBL" id="GFO30072.1"/>
    </source>
</evidence>
<keyword evidence="2" id="KW-1185">Reference proteome</keyword>
<evidence type="ECO:0000313" key="2">
    <source>
        <dbReference type="Proteomes" id="UP000735302"/>
    </source>
</evidence>
<reference evidence="1 2" key="1">
    <citation type="journal article" date="2021" name="Elife">
        <title>Chloroplast acquisition without the gene transfer in kleptoplastic sea slugs, Plakobranchus ocellatus.</title>
        <authorList>
            <person name="Maeda T."/>
            <person name="Takahashi S."/>
            <person name="Yoshida T."/>
            <person name="Shimamura S."/>
            <person name="Takaki Y."/>
            <person name="Nagai Y."/>
            <person name="Toyoda A."/>
            <person name="Suzuki Y."/>
            <person name="Arimoto A."/>
            <person name="Ishii H."/>
            <person name="Satoh N."/>
            <person name="Nishiyama T."/>
            <person name="Hasebe M."/>
            <person name="Maruyama T."/>
            <person name="Minagawa J."/>
            <person name="Obokata J."/>
            <person name="Shigenobu S."/>
        </authorList>
    </citation>
    <scope>NUCLEOTIDE SEQUENCE [LARGE SCALE GENOMIC DNA]</scope>
</reference>
<comment type="caution">
    <text evidence="1">The sequence shown here is derived from an EMBL/GenBank/DDBJ whole genome shotgun (WGS) entry which is preliminary data.</text>
</comment>
<organism evidence="1 2">
    <name type="scientific">Plakobranchus ocellatus</name>
    <dbReference type="NCBI Taxonomy" id="259542"/>
    <lineage>
        <taxon>Eukaryota</taxon>
        <taxon>Metazoa</taxon>
        <taxon>Spiralia</taxon>
        <taxon>Lophotrochozoa</taxon>
        <taxon>Mollusca</taxon>
        <taxon>Gastropoda</taxon>
        <taxon>Heterobranchia</taxon>
        <taxon>Euthyneura</taxon>
        <taxon>Panpulmonata</taxon>
        <taxon>Sacoglossa</taxon>
        <taxon>Placobranchoidea</taxon>
        <taxon>Plakobranchidae</taxon>
        <taxon>Plakobranchus</taxon>
    </lineage>
</organism>